<protein>
    <submittedName>
        <fullName evidence="1">Uncharacterized protein</fullName>
    </submittedName>
</protein>
<name>A0A2D4PPL2_MICSU</name>
<reference evidence="1" key="1">
    <citation type="submission" date="2017-07" db="EMBL/GenBank/DDBJ databases">
        <authorList>
            <person name="Mikheyev A."/>
            <person name="Grau M."/>
        </authorList>
    </citation>
    <scope>NUCLEOTIDE SEQUENCE</scope>
    <source>
        <tissue evidence="1">Venom_gland</tissue>
    </source>
</reference>
<organism evidence="1">
    <name type="scientific">Micrurus surinamensis</name>
    <name type="common">Surinam coral snake</name>
    <dbReference type="NCBI Taxonomy" id="129470"/>
    <lineage>
        <taxon>Eukaryota</taxon>
        <taxon>Metazoa</taxon>
        <taxon>Chordata</taxon>
        <taxon>Craniata</taxon>
        <taxon>Vertebrata</taxon>
        <taxon>Euteleostomi</taxon>
        <taxon>Lepidosauria</taxon>
        <taxon>Squamata</taxon>
        <taxon>Bifurcata</taxon>
        <taxon>Unidentata</taxon>
        <taxon>Episquamata</taxon>
        <taxon>Toxicofera</taxon>
        <taxon>Serpentes</taxon>
        <taxon>Colubroidea</taxon>
        <taxon>Elapidae</taxon>
        <taxon>Elapinae</taxon>
        <taxon>Micrurus</taxon>
    </lineage>
</organism>
<proteinExistence type="predicted"/>
<accession>A0A2D4PPL2</accession>
<evidence type="ECO:0000313" key="1">
    <source>
        <dbReference type="EMBL" id="LAB59957.1"/>
    </source>
</evidence>
<dbReference type="AlphaFoldDB" id="A0A2D4PPL2"/>
<dbReference type="EMBL" id="IACN01085925">
    <property type="protein sequence ID" value="LAB59957.1"/>
    <property type="molecule type" value="Transcribed_RNA"/>
</dbReference>
<reference evidence="1" key="2">
    <citation type="submission" date="2017-11" db="EMBL/GenBank/DDBJ databases">
        <title>Coralsnake Venomics: Analyses of Venom Gland Transcriptomes and Proteomes of Six Brazilian Taxa.</title>
        <authorList>
            <person name="Aird S.D."/>
            <person name="Jorge da Silva N."/>
            <person name="Qiu L."/>
            <person name="Villar-Briones A."/>
            <person name="Aparecida-Saddi V."/>
            <person name="Campos-Telles M.P."/>
            <person name="Grau M."/>
            <person name="Mikheyev A.S."/>
        </authorList>
    </citation>
    <scope>NUCLEOTIDE SEQUENCE</scope>
    <source>
        <tissue evidence="1">Venom_gland</tissue>
    </source>
</reference>
<sequence length="122" mass="13085">MGRKQLWLNPSSNVGGGVAECPPLGFGLERGCANPAGSDMHSGGPGFTCNSCYRKWQQLRLEEPLHVRVPAVPFLMMVEALGRSLPGGMYMELPLRTTWKLQLAQNVATGAVIKLGCVTDAS</sequence>